<protein>
    <submittedName>
        <fullName evidence="2">ABC transporter permease</fullName>
    </submittedName>
</protein>
<dbReference type="RefSeq" id="WP_071573089.1">
    <property type="nucleotide sequence ID" value="NZ_JAEUWV010000006.1"/>
</dbReference>
<evidence type="ECO:0000313" key="3">
    <source>
        <dbReference type="Proteomes" id="UP001205920"/>
    </source>
</evidence>
<keyword evidence="1" id="KW-0472">Membrane</keyword>
<keyword evidence="3" id="KW-1185">Reference proteome</keyword>
<keyword evidence="1" id="KW-1133">Transmembrane helix</keyword>
<feature type="transmembrane region" description="Helical" evidence="1">
    <location>
        <begin position="51"/>
        <end position="73"/>
    </location>
</feature>
<name>A0AAW5HSP2_9CORY</name>
<keyword evidence="1" id="KW-0812">Transmembrane</keyword>
<feature type="transmembrane region" description="Helical" evidence="1">
    <location>
        <begin position="168"/>
        <end position="186"/>
    </location>
</feature>
<dbReference type="EMBL" id="JAEUWV010000006">
    <property type="protein sequence ID" value="MCO6394489.1"/>
    <property type="molecule type" value="Genomic_DNA"/>
</dbReference>
<reference evidence="2 3" key="1">
    <citation type="submission" date="2021-01" db="EMBL/GenBank/DDBJ databases">
        <title>Identification and Characterization of Corynebacterium sp.</title>
        <authorList>
            <person name="Luo Q."/>
            <person name="Qu P."/>
            <person name="Chen Q."/>
        </authorList>
    </citation>
    <scope>NUCLEOTIDE SEQUENCE [LARGE SCALE GENOMIC DNA]</scope>
    <source>
        <strain evidence="2 3">MC-18</strain>
    </source>
</reference>
<feature type="transmembrane region" description="Helical" evidence="1">
    <location>
        <begin position="139"/>
        <end position="161"/>
    </location>
</feature>
<comment type="caution">
    <text evidence="2">The sequence shown here is derived from an EMBL/GenBank/DDBJ whole genome shotgun (WGS) entry which is preliminary data.</text>
</comment>
<organism evidence="2 3">
    <name type="scientific">Corynebacterium lipophilum</name>
    <dbReference type="NCBI Taxonomy" id="2804918"/>
    <lineage>
        <taxon>Bacteria</taxon>
        <taxon>Bacillati</taxon>
        <taxon>Actinomycetota</taxon>
        <taxon>Actinomycetes</taxon>
        <taxon>Mycobacteriales</taxon>
        <taxon>Corynebacteriaceae</taxon>
        <taxon>Corynebacterium</taxon>
    </lineage>
</organism>
<evidence type="ECO:0000256" key="1">
    <source>
        <dbReference type="SAM" id="Phobius"/>
    </source>
</evidence>
<sequence>MNLILSEWTKLRSTRSFWWTSAAMIIVAGIYGALFGWLANTSGMPYTPLTVVSTVSMTIGIVVIVQAAMTVTTEYRFGIPATNFRLTPQRWQVALAKVVVGVVGVVVATLLAVVVAFILADLTTAVPAGWTTNSATQRALWAVPLGMALLTLFTQGVGWIVRNTSAAIVIGLSMMLLLETIVGFIPKYGQDVAKFLPFNNLIAFMMNQPTQHWELGASLGIFAVWAVALWVIGVLLTEARDA</sequence>
<evidence type="ECO:0000313" key="2">
    <source>
        <dbReference type="EMBL" id="MCO6394489.1"/>
    </source>
</evidence>
<dbReference type="AlphaFoldDB" id="A0AAW5HSP2"/>
<proteinExistence type="predicted"/>
<accession>A0AAW5HSP2</accession>
<gene>
    <name evidence="2" type="ORF">JMN37_05795</name>
</gene>
<feature type="transmembrane region" description="Helical" evidence="1">
    <location>
        <begin position="94"/>
        <end position="119"/>
    </location>
</feature>
<dbReference type="Proteomes" id="UP001205920">
    <property type="component" value="Unassembled WGS sequence"/>
</dbReference>
<feature type="transmembrane region" description="Helical" evidence="1">
    <location>
        <begin position="215"/>
        <end position="236"/>
    </location>
</feature>
<feature type="transmembrane region" description="Helical" evidence="1">
    <location>
        <begin position="17"/>
        <end position="39"/>
    </location>
</feature>